<dbReference type="InterPro" id="IPR036695">
    <property type="entry name" value="Arg-tRNA-synth_N_sf"/>
</dbReference>
<keyword evidence="18" id="KW-1185">Reference proteome</keyword>
<protein>
    <recommendedName>
        <fullName evidence="11">Arginine--tRNA ligase</fullName>
        <ecNumber evidence="11">6.1.1.19</ecNumber>
    </recommendedName>
    <alternativeName>
        <fullName evidence="11">Arginyl-tRNA synthetase</fullName>
        <shortName evidence="11">ArgRS</shortName>
    </alternativeName>
</protein>
<dbReference type="RefSeq" id="WP_111958841.1">
    <property type="nucleotide sequence ID" value="NZ_CP036313.1"/>
</dbReference>
<dbReference type="SMART" id="SM01016">
    <property type="entry name" value="Arg_tRNA_synt_N"/>
    <property type="match status" value="1"/>
</dbReference>
<keyword evidence="8 11" id="KW-0648">Protein biosynthesis</keyword>
<dbReference type="AlphaFoldDB" id="A0A328FAY9"/>
<evidence type="ECO:0000259" key="13">
    <source>
        <dbReference type="SMART" id="SM00836"/>
    </source>
</evidence>
<proteinExistence type="inferred from homology"/>
<accession>A0A328FAY9</accession>
<evidence type="ECO:0000256" key="2">
    <source>
        <dbReference type="ARBA" id="ARBA00005594"/>
    </source>
</evidence>
<feature type="domain" description="DALR anticodon binding" evidence="13">
    <location>
        <begin position="439"/>
        <end position="561"/>
    </location>
</feature>
<dbReference type="FunFam" id="3.40.50.620:FF:000062">
    <property type="entry name" value="Arginine--tRNA ligase"/>
    <property type="match status" value="1"/>
</dbReference>
<comment type="catalytic activity">
    <reaction evidence="10 11">
        <text>tRNA(Arg) + L-arginine + ATP = L-arginyl-tRNA(Arg) + AMP + diphosphate</text>
        <dbReference type="Rhea" id="RHEA:20301"/>
        <dbReference type="Rhea" id="RHEA-COMP:9658"/>
        <dbReference type="Rhea" id="RHEA-COMP:9673"/>
        <dbReference type="ChEBI" id="CHEBI:30616"/>
        <dbReference type="ChEBI" id="CHEBI:32682"/>
        <dbReference type="ChEBI" id="CHEBI:33019"/>
        <dbReference type="ChEBI" id="CHEBI:78442"/>
        <dbReference type="ChEBI" id="CHEBI:78513"/>
        <dbReference type="ChEBI" id="CHEBI:456215"/>
        <dbReference type="EC" id="6.1.1.19"/>
    </reaction>
</comment>
<dbReference type="Pfam" id="PF00750">
    <property type="entry name" value="tRNA-synt_1d"/>
    <property type="match status" value="1"/>
</dbReference>
<dbReference type="SMART" id="SM00836">
    <property type="entry name" value="DALR_1"/>
    <property type="match status" value="1"/>
</dbReference>
<dbReference type="InterPro" id="IPR005148">
    <property type="entry name" value="Arg-tRNA-synth_N"/>
</dbReference>
<dbReference type="Pfam" id="PF03485">
    <property type="entry name" value="Arg_tRNA_synt_N"/>
    <property type="match status" value="1"/>
</dbReference>
<dbReference type="InterPro" id="IPR014729">
    <property type="entry name" value="Rossmann-like_a/b/a_fold"/>
</dbReference>
<dbReference type="FunFam" id="1.10.730.10:FF:000008">
    <property type="entry name" value="Arginine--tRNA ligase"/>
    <property type="match status" value="1"/>
</dbReference>
<reference evidence="15 18" key="2">
    <citation type="submission" date="2019-02" db="EMBL/GenBank/DDBJ databases">
        <title>Complete genome sequence of Desulfobacter hydrogenophilus AcRS1.</title>
        <authorList>
            <person name="Marietou A."/>
            <person name="Lund M.B."/>
            <person name="Marshall I.P.G."/>
            <person name="Schreiber L."/>
            <person name="Jorgensen B."/>
        </authorList>
    </citation>
    <scope>NUCLEOTIDE SEQUENCE [LARGE SCALE GENOMIC DNA]</scope>
    <source>
        <strain evidence="15 18">AcRS1</strain>
    </source>
</reference>
<dbReference type="SUPFAM" id="SSF52374">
    <property type="entry name" value="Nucleotidylyl transferase"/>
    <property type="match status" value="1"/>
</dbReference>
<dbReference type="Gene3D" id="1.10.730.10">
    <property type="entry name" value="Isoleucyl-tRNA Synthetase, Domain 1"/>
    <property type="match status" value="1"/>
</dbReference>
<feature type="domain" description="Arginyl tRNA synthetase N-terminal" evidence="14">
    <location>
        <begin position="3"/>
        <end position="97"/>
    </location>
</feature>
<dbReference type="PANTHER" id="PTHR11956">
    <property type="entry name" value="ARGINYL-TRNA SYNTHETASE"/>
    <property type="match status" value="1"/>
</dbReference>
<evidence type="ECO:0000313" key="15">
    <source>
        <dbReference type="EMBL" id="QBH13835.1"/>
    </source>
</evidence>
<dbReference type="SUPFAM" id="SSF47323">
    <property type="entry name" value="Anticodon-binding domain of a subclass of class I aminoacyl-tRNA synthetases"/>
    <property type="match status" value="1"/>
</dbReference>
<dbReference type="PANTHER" id="PTHR11956:SF5">
    <property type="entry name" value="ARGININE--TRNA LIGASE, CYTOPLASMIC"/>
    <property type="match status" value="1"/>
</dbReference>
<evidence type="ECO:0000259" key="14">
    <source>
        <dbReference type="SMART" id="SM01016"/>
    </source>
</evidence>
<reference evidence="16 17" key="1">
    <citation type="submission" date="2018-06" db="EMBL/GenBank/DDBJ databases">
        <title>Complete Genome Sequence of Desulfobacter hydrogenophilus (DSM3380).</title>
        <authorList>
            <person name="Marietou A."/>
            <person name="Schreiber L."/>
            <person name="Marshall I."/>
            <person name="Jorgensen B."/>
        </authorList>
    </citation>
    <scope>NUCLEOTIDE SEQUENCE [LARGE SCALE GENOMIC DNA]</scope>
    <source>
        <strain evidence="16 17">DSM 3380</strain>
    </source>
</reference>
<dbReference type="PROSITE" id="PS00178">
    <property type="entry name" value="AA_TRNA_LIGASE_I"/>
    <property type="match status" value="1"/>
</dbReference>
<dbReference type="EMBL" id="CP036313">
    <property type="protein sequence ID" value="QBH13835.1"/>
    <property type="molecule type" value="Genomic_DNA"/>
</dbReference>
<dbReference type="GO" id="GO:0005737">
    <property type="term" value="C:cytoplasm"/>
    <property type="evidence" value="ECO:0007669"/>
    <property type="project" value="UniProtKB-SubCell"/>
</dbReference>
<evidence type="ECO:0000256" key="10">
    <source>
        <dbReference type="ARBA" id="ARBA00049339"/>
    </source>
</evidence>
<dbReference type="Gene3D" id="3.40.50.620">
    <property type="entry name" value="HUPs"/>
    <property type="match status" value="1"/>
</dbReference>
<evidence type="ECO:0000256" key="3">
    <source>
        <dbReference type="ARBA" id="ARBA00011245"/>
    </source>
</evidence>
<organism evidence="16 17">
    <name type="scientific">Desulfobacter hydrogenophilus</name>
    <dbReference type="NCBI Taxonomy" id="2291"/>
    <lineage>
        <taxon>Bacteria</taxon>
        <taxon>Pseudomonadati</taxon>
        <taxon>Thermodesulfobacteriota</taxon>
        <taxon>Desulfobacteria</taxon>
        <taxon>Desulfobacterales</taxon>
        <taxon>Desulfobacteraceae</taxon>
        <taxon>Desulfobacter</taxon>
    </lineage>
</organism>
<evidence type="ECO:0000256" key="11">
    <source>
        <dbReference type="HAMAP-Rule" id="MF_00123"/>
    </source>
</evidence>
<dbReference type="GO" id="GO:0006420">
    <property type="term" value="P:arginyl-tRNA aminoacylation"/>
    <property type="evidence" value="ECO:0007669"/>
    <property type="project" value="UniProtKB-UniRule"/>
</dbReference>
<evidence type="ECO:0000256" key="9">
    <source>
        <dbReference type="ARBA" id="ARBA00023146"/>
    </source>
</evidence>
<keyword evidence="6 11" id="KW-0547">Nucleotide-binding</keyword>
<evidence type="ECO:0000256" key="8">
    <source>
        <dbReference type="ARBA" id="ARBA00022917"/>
    </source>
</evidence>
<dbReference type="EC" id="6.1.1.19" evidence="11"/>
<dbReference type="NCBIfam" id="TIGR00456">
    <property type="entry name" value="argS"/>
    <property type="match status" value="1"/>
</dbReference>
<keyword evidence="5 11" id="KW-0436">Ligase</keyword>
<evidence type="ECO:0000256" key="4">
    <source>
        <dbReference type="ARBA" id="ARBA00022490"/>
    </source>
</evidence>
<evidence type="ECO:0000313" key="16">
    <source>
        <dbReference type="EMBL" id="RAM00850.1"/>
    </source>
</evidence>
<keyword evidence="4 11" id="KW-0963">Cytoplasm</keyword>
<dbReference type="OrthoDB" id="9803211at2"/>
<dbReference type="SUPFAM" id="SSF55190">
    <property type="entry name" value="Arginyl-tRNA synthetase (ArgRS), N-terminal 'additional' domain"/>
    <property type="match status" value="1"/>
</dbReference>
<gene>
    <name evidence="11" type="primary">argS</name>
    <name evidence="16" type="ORF">DO021_16985</name>
    <name evidence="15" type="ORF">EYB58_13435</name>
</gene>
<keyword evidence="9 11" id="KW-0030">Aminoacyl-tRNA synthetase</keyword>
<dbReference type="Proteomes" id="UP000293902">
    <property type="component" value="Chromosome"/>
</dbReference>
<dbReference type="Pfam" id="PF05746">
    <property type="entry name" value="DALR_1"/>
    <property type="match status" value="1"/>
</dbReference>
<comment type="subcellular location">
    <subcellularLocation>
        <location evidence="1 11">Cytoplasm</location>
    </subcellularLocation>
</comment>
<dbReference type="InterPro" id="IPR009080">
    <property type="entry name" value="tRNAsynth_Ia_anticodon-bd"/>
</dbReference>
<dbReference type="GO" id="GO:0004814">
    <property type="term" value="F:arginine-tRNA ligase activity"/>
    <property type="evidence" value="ECO:0007669"/>
    <property type="project" value="UniProtKB-UniRule"/>
</dbReference>
<dbReference type="PRINTS" id="PR01038">
    <property type="entry name" value="TRNASYNTHARG"/>
</dbReference>
<dbReference type="HAMAP" id="MF_00123">
    <property type="entry name" value="Arg_tRNA_synth"/>
    <property type="match status" value="1"/>
</dbReference>
<evidence type="ECO:0000256" key="6">
    <source>
        <dbReference type="ARBA" id="ARBA00022741"/>
    </source>
</evidence>
<dbReference type="EMBL" id="QLNI01000037">
    <property type="protein sequence ID" value="RAM00850.1"/>
    <property type="molecule type" value="Genomic_DNA"/>
</dbReference>
<evidence type="ECO:0000256" key="1">
    <source>
        <dbReference type="ARBA" id="ARBA00004496"/>
    </source>
</evidence>
<dbReference type="InterPro" id="IPR008909">
    <property type="entry name" value="DALR_anticod-bd"/>
</dbReference>
<evidence type="ECO:0000256" key="12">
    <source>
        <dbReference type="RuleBase" id="RU363038"/>
    </source>
</evidence>
<evidence type="ECO:0000313" key="17">
    <source>
        <dbReference type="Proteomes" id="UP000248798"/>
    </source>
</evidence>
<dbReference type="CDD" id="cd00671">
    <property type="entry name" value="ArgRS_core"/>
    <property type="match status" value="1"/>
</dbReference>
<dbReference type="GO" id="GO:0005524">
    <property type="term" value="F:ATP binding"/>
    <property type="evidence" value="ECO:0007669"/>
    <property type="project" value="UniProtKB-UniRule"/>
</dbReference>
<evidence type="ECO:0000313" key="18">
    <source>
        <dbReference type="Proteomes" id="UP000293902"/>
    </source>
</evidence>
<dbReference type="Gene3D" id="3.30.1360.70">
    <property type="entry name" value="Arginyl tRNA synthetase N-terminal domain"/>
    <property type="match status" value="1"/>
</dbReference>
<dbReference type="InterPro" id="IPR001412">
    <property type="entry name" value="aa-tRNA-synth_I_CS"/>
</dbReference>
<comment type="similarity">
    <text evidence="2 11 12">Belongs to the class-I aminoacyl-tRNA synthetase family.</text>
</comment>
<comment type="subunit">
    <text evidence="3 11">Monomer.</text>
</comment>
<dbReference type="InterPro" id="IPR035684">
    <property type="entry name" value="ArgRS_core"/>
</dbReference>
<evidence type="ECO:0000256" key="5">
    <source>
        <dbReference type="ARBA" id="ARBA00022598"/>
    </source>
</evidence>
<dbReference type="InterPro" id="IPR001278">
    <property type="entry name" value="Arg-tRNA-ligase"/>
</dbReference>
<feature type="short sequence motif" description="'HIGH' region" evidence="11">
    <location>
        <begin position="134"/>
        <end position="144"/>
    </location>
</feature>
<name>A0A328FAY9_9BACT</name>
<sequence length="561" mass="62444">MKTKIRTMVLDAARTSFEKGLLPSNQVPEFEVETPKHEGQGDFSANFAMVSAKLQKMAPAKIAKSLVEVMSDSAHTPLGSVLEKIEVAGPGFINFFLSPGAWHPVVDQVLNQDTTFGASDMGRGARVQVEFVSANPTGPLHVGHGRGAAVGDAVGNILSFAGFEVQKEYYINDSGRQIRTLGTSVWLRLQQMQGKTVDFPQDCYQGDYIRDIAQEVLDAQGKDLADTDEKQGIEICARFAAGKILAGIRSDLDDFGVRFDNWFSEQSLYDSGRVQAAIETFKEKDLIYQKDGALWFRTEKFGDEKDRVVVRNNGLTTYFASDIAYHDEKYERGFDRVIDVWGADHHGYIKRIDAAVVATGRKSEQFDVILVQLVNLLRDGKPVQMSTRAGEFVTLKDIVDEVGKDAARFMFLSRSYDSGLEFDLELAKKKSADNPVYYVQYVHARITGILNKAKDEGLIDQTDFKVGMNLEKLVTEEELNLIKQVAGFREQVEKSAAALHPHVIFTYLMTLASAFHAYYNQHKVIMDDKPLCLARLSLVLAVKKVIRNGLGLLGVSAPERM</sequence>
<keyword evidence="7 11" id="KW-0067">ATP-binding</keyword>
<evidence type="ECO:0000256" key="7">
    <source>
        <dbReference type="ARBA" id="ARBA00022840"/>
    </source>
</evidence>
<dbReference type="Proteomes" id="UP000248798">
    <property type="component" value="Unassembled WGS sequence"/>
</dbReference>